<sequence>MRQLCQFLKLASIELPSKNFYNYLKSSNEGLNQHYEECKSLYSLPNTDSKIIKICEKLVKYLKTNYEEENKGDLKDHHFRNVSVFAFDNWKDRKDLYDYCVDYDDIIKIAASSNVSVFAFDNWKDRKDLYDYCVDYDDIIKIAASSYEKCKEYEEYIKGKSRLYKQFDSLYTSTYNKENTKFYEKCKSYNPESVLPTLKCEQKFPEQAKAKGFSQDPVLLDSTPISVKKPDSTDTYGNVLLGVVVTSMTSGMLYKFTPLGRRFRNGLGWNNYSASNLNDEGNMLFAQTHDPFSPHSEEREHHIGYLPA</sequence>
<dbReference type="EMBL" id="FLZR02000062">
    <property type="protein sequence ID" value="VVA00263.1"/>
    <property type="molecule type" value="Genomic_DNA"/>
</dbReference>
<accession>A0A565A6T4</accession>
<gene>
    <name evidence="1" type="ORF">PVP01_0009760</name>
</gene>
<dbReference type="OrthoDB" id="389074at2759"/>
<proteinExistence type="predicted"/>
<dbReference type="AlphaFoldDB" id="A0A565A6T4"/>
<name>A0A565A6T4_PLAVI</name>
<protein>
    <submittedName>
        <fullName evidence="1">VIR protein</fullName>
    </submittedName>
</protein>
<dbReference type="Proteomes" id="UP000220605">
    <property type="component" value="Unassembled WGS sequence"/>
</dbReference>
<dbReference type="VEuPathDB" id="PlasmoDB:PVPAM_000017000"/>
<organism evidence="1">
    <name type="scientific">Plasmodium vivax</name>
    <name type="common">malaria parasite P. vivax</name>
    <dbReference type="NCBI Taxonomy" id="5855"/>
    <lineage>
        <taxon>Eukaryota</taxon>
        <taxon>Sar</taxon>
        <taxon>Alveolata</taxon>
        <taxon>Apicomplexa</taxon>
        <taxon>Aconoidasida</taxon>
        <taxon>Haemosporida</taxon>
        <taxon>Plasmodiidae</taxon>
        <taxon>Plasmodium</taxon>
        <taxon>Plasmodium (Plasmodium)</taxon>
    </lineage>
</organism>
<reference evidence="1" key="1">
    <citation type="submission" date="2016-07" db="EMBL/GenBank/DDBJ databases">
        <authorList>
            <consortium name="Pathogen Informatics"/>
        </authorList>
    </citation>
    <scope>NUCLEOTIDE SEQUENCE</scope>
</reference>
<dbReference type="Pfam" id="PF05795">
    <property type="entry name" value="Plasmodium_Vir"/>
    <property type="match status" value="2"/>
</dbReference>
<dbReference type="InterPro" id="IPR008780">
    <property type="entry name" value="Plasmodium_Vir"/>
</dbReference>
<evidence type="ECO:0000313" key="1">
    <source>
        <dbReference type="EMBL" id="VVA00263.1"/>
    </source>
</evidence>
<dbReference type="VEuPathDB" id="PlasmoDB:PVW1_140085300"/>
<dbReference type="VEuPathDB" id="PlasmoDB:PVP01_0009760"/>